<reference evidence="1 2" key="1">
    <citation type="submission" date="2011-02" db="EMBL/GenBank/DDBJ databases">
        <title>The Genome Sequence of Sphaeroforma arctica JP610.</title>
        <authorList>
            <consortium name="The Broad Institute Genome Sequencing Platform"/>
            <person name="Russ C."/>
            <person name="Cuomo C."/>
            <person name="Young S.K."/>
            <person name="Zeng Q."/>
            <person name="Gargeya S."/>
            <person name="Alvarado L."/>
            <person name="Berlin A."/>
            <person name="Chapman S.B."/>
            <person name="Chen Z."/>
            <person name="Freedman E."/>
            <person name="Gellesch M."/>
            <person name="Goldberg J."/>
            <person name="Griggs A."/>
            <person name="Gujja S."/>
            <person name="Heilman E."/>
            <person name="Heiman D."/>
            <person name="Howarth C."/>
            <person name="Mehta T."/>
            <person name="Neiman D."/>
            <person name="Pearson M."/>
            <person name="Roberts A."/>
            <person name="Saif S."/>
            <person name="Shea T."/>
            <person name="Shenoy N."/>
            <person name="Sisk P."/>
            <person name="Stolte C."/>
            <person name="Sykes S."/>
            <person name="White J."/>
            <person name="Yandava C."/>
            <person name="Burger G."/>
            <person name="Gray M.W."/>
            <person name="Holland P.W.H."/>
            <person name="King N."/>
            <person name="Lang F.B.F."/>
            <person name="Roger A.J."/>
            <person name="Ruiz-Trillo I."/>
            <person name="Haas B."/>
            <person name="Nusbaum C."/>
            <person name="Birren B."/>
        </authorList>
    </citation>
    <scope>NUCLEOTIDE SEQUENCE [LARGE SCALE GENOMIC DNA]</scope>
    <source>
        <strain evidence="1 2">JP610</strain>
    </source>
</reference>
<organism evidence="1 2">
    <name type="scientific">Sphaeroforma arctica JP610</name>
    <dbReference type="NCBI Taxonomy" id="667725"/>
    <lineage>
        <taxon>Eukaryota</taxon>
        <taxon>Ichthyosporea</taxon>
        <taxon>Ichthyophonida</taxon>
        <taxon>Sphaeroforma</taxon>
    </lineage>
</organism>
<dbReference type="Proteomes" id="UP000054560">
    <property type="component" value="Unassembled WGS sequence"/>
</dbReference>
<keyword evidence="2" id="KW-1185">Reference proteome</keyword>
<proteinExistence type="predicted"/>
<accession>A0A0L0EZX9</accession>
<evidence type="ECO:0000313" key="1">
    <source>
        <dbReference type="EMBL" id="KNC69951.1"/>
    </source>
</evidence>
<dbReference type="AlphaFoldDB" id="A0A0L0EZX9"/>
<dbReference type="RefSeq" id="XP_014143853.1">
    <property type="nucleotide sequence ID" value="XM_014288378.1"/>
</dbReference>
<evidence type="ECO:0000313" key="2">
    <source>
        <dbReference type="Proteomes" id="UP000054560"/>
    </source>
</evidence>
<gene>
    <name evidence="1" type="ORF">SARC_17528</name>
</gene>
<dbReference type="GeneID" id="25918032"/>
<feature type="non-terminal residue" evidence="1">
    <location>
        <position position="76"/>
    </location>
</feature>
<dbReference type="EMBL" id="KQ252679">
    <property type="protein sequence ID" value="KNC69951.1"/>
    <property type="molecule type" value="Genomic_DNA"/>
</dbReference>
<name>A0A0L0EZX9_9EUKA</name>
<protein>
    <submittedName>
        <fullName evidence="1">Uncharacterized protein</fullName>
    </submittedName>
</protein>
<sequence length="76" mass="8080">MEHANILQVDTLPSARSLSELLGTVKPPKLIIDPGINTAMNTGTDSDALSATASDIQIDSPHGLRSLVKSIYHTLQ</sequence>